<dbReference type="OrthoDB" id="6770063at2759"/>
<evidence type="ECO:0000313" key="4">
    <source>
        <dbReference type="Proteomes" id="UP001148786"/>
    </source>
</evidence>
<dbReference type="Pfam" id="PF00652">
    <property type="entry name" value="Ricin_B_lectin"/>
    <property type="match status" value="1"/>
</dbReference>
<sequence length="134" mass="14397">MFVTPFVALLFALPIALAIPQGTTPAPPTPSPTCPGQGQIHPNGVYNKCLDVRGAVFQNGTPVQIYDCNGTPAQNWDYTRGSTKVQLRGTNFCLDAGSSPDNGVRMKIWTCYSGLAAQQWYYTGDSRIALQGQG</sequence>
<keyword evidence="1" id="KW-0732">Signal</keyword>
<organism evidence="3 4">
    <name type="scientific">Agrocybe chaxingu</name>
    <dbReference type="NCBI Taxonomy" id="84603"/>
    <lineage>
        <taxon>Eukaryota</taxon>
        <taxon>Fungi</taxon>
        <taxon>Dikarya</taxon>
        <taxon>Basidiomycota</taxon>
        <taxon>Agaricomycotina</taxon>
        <taxon>Agaricomycetes</taxon>
        <taxon>Agaricomycetidae</taxon>
        <taxon>Agaricales</taxon>
        <taxon>Agaricineae</taxon>
        <taxon>Strophariaceae</taxon>
        <taxon>Agrocybe</taxon>
    </lineage>
</organism>
<feature type="chain" id="PRO_5040882233" description="Ricin B lectin domain-containing protein" evidence="1">
    <location>
        <begin position="19"/>
        <end position="134"/>
    </location>
</feature>
<gene>
    <name evidence="3" type="ORF">NLJ89_g4297</name>
</gene>
<keyword evidence="4" id="KW-1185">Reference proteome</keyword>
<dbReference type="InterPro" id="IPR035992">
    <property type="entry name" value="Ricin_B-like_lectins"/>
</dbReference>
<dbReference type="SUPFAM" id="SSF50370">
    <property type="entry name" value="Ricin B-like lectins"/>
    <property type="match status" value="1"/>
</dbReference>
<evidence type="ECO:0000313" key="3">
    <source>
        <dbReference type="EMBL" id="KAJ3511090.1"/>
    </source>
</evidence>
<evidence type="ECO:0000256" key="1">
    <source>
        <dbReference type="SAM" id="SignalP"/>
    </source>
</evidence>
<dbReference type="PROSITE" id="PS50231">
    <property type="entry name" value="RICIN_B_LECTIN"/>
    <property type="match status" value="1"/>
</dbReference>
<evidence type="ECO:0000259" key="2">
    <source>
        <dbReference type="Pfam" id="PF00652"/>
    </source>
</evidence>
<reference evidence="3" key="1">
    <citation type="submission" date="2022-07" db="EMBL/GenBank/DDBJ databases">
        <title>Genome Sequence of Agrocybe chaxingu.</title>
        <authorList>
            <person name="Buettner E."/>
        </authorList>
    </citation>
    <scope>NUCLEOTIDE SEQUENCE</scope>
    <source>
        <strain evidence="3">MP-N11</strain>
    </source>
</reference>
<comment type="caution">
    <text evidence="3">The sequence shown here is derived from an EMBL/GenBank/DDBJ whole genome shotgun (WGS) entry which is preliminary data.</text>
</comment>
<feature type="signal peptide" evidence="1">
    <location>
        <begin position="1"/>
        <end position="18"/>
    </location>
</feature>
<dbReference type="EMBL" id="JANKHO010000350">
    <property type="protein sequence ID" value="KAJ3511090.1"/>
    <property type="molecule type" value="Genomic_DNA"/>
</dbReference>
<accession>A0A9W8K0S8</accession>
<feature type="domain" description="Ricin B lectin" evidence="2">
    <location>
        <begin position="38"/>
        <end position="128"/>
    </location>
</feature>
<dbReference type="AlphaFoldDB" id="A0A9W8K0S8"/>
<protein>
    <recommendedName>
        <fullName evidence="2">Ricin B lectin domain-containing protein</fullName>
    </recommendedName>
</protein>
<dbReference type="CDD" id="cd00161">
    <property type="entry name" value="beta-trefoil_Ricin-like"/>
    <property type="match status" value="1"/>
</dbReference>
<proteinExistence type="predicted"/>
<dbReference type="InterPro" id="IPR000772">
    <property type="entry name" value="Ricin_B_lectin"/>
</dbReference>
<name>A0A9W8K0S8_9AGAR</name>
<dbReference type="Proteomes" id="UP001148786">
    <property type="component" value="Unassembled WGS sequence"/>
</dbReference>
<dbReference type="Gene3D" id="2.80.10.50">
    <property type="match status" value="1"/>
</dbReference>